<reference evidence="2" key="2">
    <citation type="submission" date="2021-02" db="EMBL/GenBank/DDBJ databases">
        <authorList>
            <person name="Kimball J.A."/>
            <person name="Haas M.W."/>
            <person name="Macchietto M."/>
            <person name="Kono T."/>
            <person name="Duquette J."/>
            <person name="Shao M."/>
        </authorList>
    </citation>
    <scope>NUCLEOTIDE SEQUENCE</scope>
    <source>
        <tissue evidence="2">Fresh leaf tissue</tissue>
    </source>
</reference>
<protein>
    <submittedName>
        <fullName evidence="2">Uncharacterized protein</fullName>
    </submittedName>
</protein>
<sequence length="260" mass="26326">MPLQFWCFGTLPLQFVYLDICHCNSAFISIIPFSTLGLTMGLRKDKNALIFTVCGLCGRRTGPATATQRLRQPRGAMTRVPTRAAVARAALAGLAMAGGGARLAAGGCGGGGTRGLRGRRRRGCSDGSVAEASSSSADSGPALLPVRRAMRDYGPRRAREAGLRAGDAVRPGERERRALSSSTRIRRVGGGAGACCGGGGDGGAGAAGAAHMACGGAGAVTGSCRGGAHDLGGLRRHGGCGGKLGRRRHGGCGGRLRGRR</sequence>
<keyword evidence="3" id="KW-1185">Reference proteome</keyword>
<reference evidence="2" key="1">
    <citation type="journal article" date="2021" name="bioRxiv">
        <title>Whole Genome Assembly and Annotation of Northern Wild Rice, Zizania palustris L., Supports a Whole Genome Duplication in the Zizania Genus.</title>
        <authorList>
            <person name="Haas M."/>
            <person name="Kono T."/>
            <person name="Macchietto M."/>
            <person name="Millas R."/>
            <person name="McGilp L."/>
            <person name="Shao M."/>
            <person name="Duquette J."/>
            <person name="Hirsch C.N."/>
            <person name="Kimball J."/>
        </authorList>
    </citation>
    <scope>NUCLEOTIDE SEQUENCE</scope>
    <source>
        <tissue evidence="2">Fresh leaf tissue</tissue>
    </source>
</reference>
<accession>A0A8J5VI20</accession>
<feature type="region of interest" description="Disordered" evidence="1">
    <location>
        <begin position="111"/>
        <end position="141"/>
    </location>
</feature>
<feature type="region of interest" description="Disordered" evidence="1">
    <location>
        <begin position="159"/>
        <end position="182"/>
    </location>
</feature>
<gene>
    <name evidence="2" type="ORF">GUJ93_ZPchr0008g13164</name>
</gene>
<organism evidence="2 3">
    <name type="scientific">Zizania palustris</name>
    <name type="common">Northern wild rice</name>
    <dbReference type="NCBI Taxonomy" id="103762"/>
    <lineage>
        <taxon>Eukaryota</taxon>
        <taxon>Viridiplantae</taxon>
        <taxon>Streptophyta</taxon>
        <taxon>Embryophyta</taxon>
        <taxon>Tracheophyta</taxon>
        <taxon>Spermatophyta</taxon>
        <taxon>Magnoliopsida</taxon>
        <taxon>Liliopsida</taxon>
        <taxon>Poales</taxon>
        <taxon>Poaceae</taxon>
        <taxon>BOP clade</taxon>
        <taxon>Oryzoideae</taxon>
        <taxon>Oryzeae</taxon>
        <taxon>Zizaniinae</taxon>
        <taxon>Zizania</taxon>
    </lineage>
</organism>
<dbReference type="EMBL" id="JAAALK010000290">
    <property type="protein sequence ID" value="KAG8048183.1"/>
    <property type="molecule type" value="Genomic_DNA"/>
</dbReference>
<dbReference type="AlphaFoldDB" id="A0A8J5VI20"/>
<evidence type="ECO:0000313" key="2">
    <source>
        <dbReference type="EMBL" id="KAG8048183.1"/>
    </source>
</evidence>
<comment type="caution">
    <text evidence="2">The sequence shown here is derived from an EMBL/GenBank/DDBJ whole genome shotgun (WGS) entry which is preliminary data.</text>
</comment>
<feature type="compositionally biased region" description="Low complexity" evidence="1">
    <location>
        <begin position="125"/>
        <end position="141"/>
    </location>
</feature>
<name>A0A8J5VI20_ZIZPA</name>
<proteinExistence type="predicted"/>
<dbReference type="Proteomes" id="UP000729402">
    <property type="component" value="Unassembled WGS sequence"/>
</dbReference>
<evidence type="ECO:0000256" key="1">
    <source>
        <dbReference type="SAM" id="MobiDB-lite"/>
    </source>
</evidence>
<evidence type="ECO:0000313" key="3">
    <source>
        <dbReference type="Proteomes" id="UP000729402"/>
    </source>
</evidence>